<organism evidence="2 3">
    <name type="scientific">Clathrospora elynae</name>
    <dbReference type="NCBI Taxonomy" id="706981"/>
    <lineage>
        <taxon>Eukaryota</taxon>
        <taxon>Fungi</taxon>
        <taxon>Dikarya</taxon>
        <taxon>Ascomycota</taxon>
        <taxon>Pezizomycotina</taxon>
        <taxon>Dothideomycetes</taxon>
        <taxon>Pleosporomycetidae</taxon>
        <taxon>Pleosporales</taxon>
        <taxon>Diademaceae</taxon>
        <taxon>Clathrospora</taxon>
    </lineage>
</organism>
<dbReference type="AlphaFoldDB" id="A0A6A5SNG6"/>
<name>A0A6A5SNG6_9PLEO</name>
<proteinExistence type="predicted"/>
<feature type="compositionally biased region" description="Polar residues" evidence="1">
    <location>
        <begin position="201"/>
        <end position="211"/>
    </location>
</feature>
<feature type="compositionally biased region" description="Basic and acidic residues" evidence="1">
    <location>
        <begin position="166"/>
        <end position="200"/>
    </location>
</feature>
<accession>A0A6A5SNG6</accession>
<dbReference type="OrthoDB" id="3786649at2759"/>
<reference evidence="2" key="1">
    <citation type="journal article" date="2020" name="Stud. Mycol.">
        <title>101 Dothideomycetes genomes: a test case for predicting lifestyles and emergence of pathogens.</title>
        <authorList>
            <person name="Haridas S."/>
            <person name="Albert R."/>
            <person name="Binder M."/>
            <person name="Bloem J."/>
            <person name="Labutti K."/>
            <person name="Salamov A."/>
            <person name="Andreopoulos B."/>
            <person name="Baker S."/>
            <person name="Barry K."/>
            <person name="Bills G."/>
            <person name="Bluhm B."/>
            <person name="Cannon C."/>
            <person name="Castanera R."/>
            <person name="Culley D."/>
            <person name="Daum C."/>
            <person name="Ezra D."/>
            <person name="Gonzalez J."/>
            <person name="Henrissat B."/>
            <person name="Kuo A."/>
            <person name="Liang C."/>
            <person name="Lipzen A."/>
            <person name="Lutzoni F."/>
            <person name="Magnuson J."/>
            <person name="Mondo S."/>
            <person name="Nolan M."/>
            <person name="Ohm R."/>
            <person name="Pangilinan J."/>
            <person name="Park H.-J."/>
            <person name="Ramirez L."/>
            <person name="Alfaro M."/>
            <person name="Sun H."/>
            <person name="Tritt A."/>
            <person name="Yoshinaga Y."/>
            <person name="Zwiers L.-H."/>
            <person name="Turgeon B."/>
            <person name="Goodwin S."/>
            <person name="Spatafora J."/>
            <person name="Crous P."/>
            <person name="Grigoriev I."/>
        </authorList>
    </citation>
    <scope>NUCLEOTIDE SEQUENCE</scope>
    <source>
        <strain evidence="2">CBS 161.51</strain>
    </source>
</reference>
<dbReference type="EMBL" id="ML976050">
    <property type="protein sequence ID" value="KAF1941240.1"/>
    <property type="molecule type" value="Genomic_DNA"/>
</dbReference>
<feature type="region of interest" description="Disordered" evidence="1">
    <location>
        <begin position="164"/>
        <end position="239"/>
    </location>
</feature>
<evidence type="ECO:0000256" key="1">
    <source>
        <dbReference type="SAM" id="MobiDB-lite"/>
    </source>
</evidence>
<evidence type="ECO:0000313" key="2">
    <source>
        <dbReference type="EMBL" id="KAF1941240.1"/>
    </source>
</evidence>
<gene>
    <name evidence="2" type="ORF">EJ02DRAFT_348303</name>
</gene>
<keyword evidence="3" id="KW-1185">Reference proteome</keyword>
<protein>
    <submittedName>
        <fullName evidence="2">Uncharacterized protein</fullName>
    </submittedName>
</protein>
<evidence type="ECO:0000313" key="3">
    <source>
        <dbReference type="Proteomes" id="UP000800038"/>
    </source>
</evidence>
<dbReference type="Proteomes" id="UP000800038">
    <property type="component" value="Unassembled WGS sequence"/>
</dbReference>
<sequence length="268" mass="30489">MASFQKELILKSFSATGIWPKNRTEILKKFNKKTPEDSAEGEATTSNEWIQIERILRAATAGAPSDEARKLSTEVHHLAVQNQLINLENQGLRNSIDSQKKHRKKKKVLDVQQRKEYWGGAVLYSPRKVREAQFCDQVKTREDKEEKLRKHTAKELCESNKLLKQKQAEERSAKRKEEREKEKVERAEKAAARAREKEAQNTRAALQTTQSGKRKASWISPPKAKRVRRSGVAAEGAVDGEASRVDALVALPKRARSGRAIKLPTRYN</sequence>